<dbReference type="GO" id="GO:0005739">
    <property type="term" value="C:mitochondrion"/>
    <property type="evidence" value="ECO:0007669"/>
    <property type="project" value="TreeGrafter"/>
</dbReference>
<evidence type="ECO:0000313" key="4">
    <source>
        <dbReference type="Proteomes" id="UP000726737"/>
    </source>
</evidence>
<feature type="region of interest" description="Disordered" evidence="1">
    <location>
        <begin position="425"/>
        <end position="455"/>
    </location>
</feature>
<name>A0A9P6PVB9_9FUNG</name>
<proteinExistence type="predicted"/>
<dbReference type="PANTHER" id="PTHR13832:SF792">
    <property type="entry name" value="GM14286P"/>
    <property type="match status" value="1"/>
</dbReference>
<dbReference type="InterPro" id="IPR015655">
    <property type="entry name" value="PP2C"/>
</dbReference>
<accession>A0A9P6PVB9</accession>
<dbReference type="AlphaFoldDB" id="A0A9P6PVB9"/>
<sequence length="531" mass="59140">MTGGLIWAYKARQSQWEQWSNFLEDLKEIKGIFINPAREPSFAPLKTFSTSVLAEAATRFQSESPASQGLHDSQKQLKMLTPNLVELRLAQHQGSFKTMVGQGQKESSKKAGPGLIQGYSVNQLPSNNPIEDDLSRHVVRNEDGGIERLFFGVFDGHSGWCCSQKVARELAPSVAKELNLVKNSNDTKAVIEAIERGFMKLDHRIVHDSVQRVLEHPSQPLACASLLPALSGSCALMAYVDTKANDLYIACTGDSRAVMGVLESTSEGGHVWRAMPLSMDQTGRNKREVKRLQTEHPGEENTVVMRGRVLGGLEPTRAFGDARYKWSKEIQDKVFALFPAYRKPPRNYKTPPYVTAKPVVRHHRIQPEDRFLVMATDGLWDKLTSDEVVQLVGNLLDGKIGQEEMILDREEIRRYRRKLAALEATKESIGTDQQQEEDIDEELTPPNLSPKGPANQVRKFTYKDHTNASTHLIRNALGGADDDEVAATLSIPSPISRAYRDDITVTVIFFGPQDTTLALLDAYESGGFVDI</sequence>
<gene>
    <name evidence="3" type="ORF">BG011_006722</name>
</gene>
<dbReference type="SUPFAM" id="SSF81606">
    <property type="entry name" value="PP2C-like"/>
    <property type="match status" value="1"/>
</dbReference>
<dbReference type="Gene3D" id="3.60.40.10">
    <property type="entry name" value="PPM-type phosphatase domain"/>
    <property type="match status" value="1"/>
</dbReference>
<protein>
    <recommendedName>
        <fullName evidence="2">PPM-type phosphatase domain-containing protein</fullName>
    </recommendedName>
</protein>
<dbReference type="InterPro" id="IPR036457">
    <property type="entry name" value="PPM-type-like_dom_sf"/>
</dbReference>
<keyword evidence="4" id="KW-1185">Reference proteome</keyword>
<dbReference type="Proteomes" id="UP000726737">
    <property type="component" value="Unassembled WGS sequence"/>
</dbReference>
<dbReference type="SMART" id="SM00332">
    <property type="entry name" value="PP2Cc"/>
    <property type="match status" value="1"/>
</dbReference>
<dbReference type="PANTHER" id="PTHR13832">
    <property type="entry name" value="PROTEIN PHOSPHATASE 2C"/>
    <property type="match status" value="1"/>
</dbReference>
<reference evidence="3" key="1">
    <citation type="journal article" date="2020" name="Fungal Divers.">
        <title>Resolving the Mortierellaceae phylogeny through synthesis of multi-gene phylogenetics and phylogenomics.</title>
        <authorList>
            <person name="Vandepol N."/>
            <person name="Liber J."/>
            <person name="Desiro A."/>
            <person name="Na H."/>
            <person name="Kennedy M."/>
            <person name="Barry K."/>
            <person name="Grigoriev I.V."/>
            <person name="Miller A.N."/>
            <person name="O'Donnell K."/>
            <person name="Stajich J.E."/>
            <person name="Bonito G."/>
        </authorList>
    </citation>
    <scope>NUCLEOTIDE SEQUENCE</scope>
    <source>
        <strain evidence="3">KOD948</strain>
    </source>
</reference>
<dbReference type="Pfam" id="PF00481">
    <property type="entry name" value="PP2C"/>
    <property type="match status" value="1"/>
</dbReference>
<dbReference type="CDD" id="cd00143">
    <property type="entry name" value="PP2Cc"/>
    <property type="match status" value="1"/>
</dbReference>
<feature type="compositionally biased region" description="Acidic residues" evidence="1">
    <location>
        <begin position="434"/>
        <end position="443"/>
    </location>
</feature>
<evidence type="ECO:0000256" key="1">
    <source>
        <dbReference type="SAM" id="MobiDB-lite"/>
    </source>
</evidence>
<comment type="caution">
    <text evidence="3">The sequence shown here is derived from an EMBL/GenBank/DDBJ whole genome shotgun (WGS) entry which is preliminary data.</text>
</comment>
<feature type="domain" description="PPM-type phosphatase" evidence="2">
    <location>
        <begin position="118"/>
        <end position="510"/>
    </location>
</feature>
<evidence type="ECO:0000259" key="2">
    <source>
        <dbReference type="PROSITE" id="PS51746"/>
    </source>
</evidence>
<organism evidence="3 4">
    <name type="scientific">Mortierella polycephala</name>
    <dbReference type="NCBI Taxonomy" id="41804"/>
    <lineage>
        <taxon>Eukaryota</taxon>
        <taxon>Fungi</taxon>
        <taxon>Fungi incertae sedis</taxon>
        <taxon>Mucoromycota</taxon>
        <taxon>Mortierellomycotina</taxon>
        <taxon>Mortierellomycetes</taxon>
        <taxon>Mortierellales</taxon>
        <taxon>Mortierellaceae</taxon>
        <taxon>Mortierella</taxon>
    </lineage>
</organism>
<dbReference type="EMBL" id="JAAAJA010000495">
    <property type="protein sequence ID" value="KAG0252834.1"/>
    <property type="molecule type" value="Genomic_DNA"/>
</dbReference>
<dbReference type="InterPro" id="IPR001932">
    <property type="entry name" value="PPM-type_phosphatase-like_dom"/>
</dbReference>
<dbReference type="PROSITE" id="PS51746">
    <property type="entry name" value="PPM_2"/>
    <property type="match status" value="1"/>
</dbReference>
<evidence type="ECO:0000313" key="3">
    <source>
        <dbReference type="EMBL" id="KAG0252834.1"/>
    </source>
</evidence>
<dbReference type="GO" id="GO:0004741">
    <property type="term" value="F:[pyruvate dehydrogenase (acetyl-transferring)]-phosphatase activity"/>
    <property type="evidence" value="ECO:0007669"/>
    <property type="project" value="TreeGrafter"/>
</dbReference>
<dbReference type="OrthoDB" id="420076at2759"/>